<evidence type="ECO:0000313" key="2">
    <source>
        <dbReference type="EMBL" id="KAJ8039985.1"/>
    </source>
</evidence>
<reference evidence="2" key="1">
    <citation type="submission" date="2021-10" db="EMBL/GenBank/DDBJ databases">
        <title>Tropical sea cucumber genome reveals ecological adaptation and Cuvierian tubules defense mechanism.</title>
        <authorList>
            <person name="Chen T."/>
        </authorList>
    </citation>
    <scope>NUCLEOTIDE SEQUENCE</scope>
    <source>
        <strain evidence="2">Nanhai2018</strain>
        <tissue evidence="2">Muscle</tissue>
    </source>
</reference>
<evidence type="ECO:0000256" key="1">
    <source>
        <dbReference type="SAM" id="MobiDB-lite"/>
    </source>
</evidence>
<sequence>MPKVTSQPEYTIVQNDFAQRNSLADDHILHVPSSDDVQVLGEGRQTVIRKKHQRDKSSQQSIVEVSHTTGSLHVGSLHRF</sequence>
<keyword evidence="3" id="KW-1185">Reference proteome</keyword>
<accession>A0A9Q1C7S7</accession>
<gene>
    <name evidence="2" type="ORF">HOLleu_14156</name>
</gene>
<name>A0A9Q1C7S7_HOLLE</name>
<protein>
    <submittedName>
        <fullName evidence="2">Uncharacterized protein</fullName>
    </submittedName>
</protein>
<dbReference type="EMBL" id="JAIZAY010000006">
    <property type="protein sequence ID" value="KAJ8039985.1"/>
    <property type="molecule type" value="Genomic_DNA"/>
</dbReference>
<organism evidence="2 3">
    <name type="scientific">Holothuria leucospilota</name>
    <name type="common">Black long sea cucumber</name>
    <name type="synonym">Mertensiothuria leucospilota</name>
    <dbReference type="NCBI Taxonomy" id="206669"/>
    <lineage>
        <taxon>Eukaryota</taxon>
        <taxon>Metazoa</taxon>
        <taxon>Echinodermata</taxon>
        <taxon>Eleutherozoa</taxon>
        <taxon>Echinozoa</taxon>
        <taxon>Holothuroidea</taxon>
        <taxon>Aspidochirotacea</taxon>
        <taxon>Aspidochirotida</taxon>
        <taxon>Holothuriidae</taxon>
        <taxon>Holothuria</taxon>
    </lineage>
</organism>
<proteinExistence type="predicted"/>
<evidence type="ECO:0000313" key="3">
    <source>
        <dbReference type="Proteomes" id="UP001152320"/>
    </source>
</evidence>
<dbReference type="Proteomes" id="UP001152320">
    <property type="component" value="Chromosome 6"/>
</dbReference>
<dbReference type="AlphaFoldDB" id="A0A9Q1C7S7"/>
<comment type="caution">
    <text evidence="2">The sequence shown here is derived from an EMBL/GenBank/DDBJ whole genome shotgun (WGS) entry which is preliminary data.</text>
</comment>
<feature type="compositionally biased region" description="Polar residues" evidence="1">
    <location>
        <begin position="58"/>
        <end position="68"/>
    </location>
</feature>
<feature type="region of interest" description="Disordered" evidence="1">
    <location>
        <begin position="48"/>
        <end position="68"/>
    </location>
</feature>